<proteinExistence type="predicted"/>
<organism evidence="2 3">
    <name type="scientific">Uabimicrobium amorphum</name>
    <dbReference type="NCBI Taxonomy" id="2596890"/>
    <lineage>
        <taxon>Bacteria</taxon>
        <taxon>Pseudomonadati</taxon>
        <taxon>Planctomycetota</taxon>
        <taxon>Candidatus Uabimicrobiia</taxon>
        <taxon>Candidatus Uabimicrobiales</taxon>
        <taxon>Candidatus Uabimicrobiaceae</taxon>
        <taxon>Candidatus Uabimicrobium</taxon>
    </lineage>
</organism>
<evidence type="ECO:0000313" key="2">
    <source>
        <dbReference type="EMBL" id="BBM88191.1"/>
    </source>
</evidence>
<name>A0A5S9IVC4_UABAM</name>
<evidence type="ECO:0000313" key="3">
    <source>
        <dbReference type="Proteomes" id="UP000326354"/>
    </source>
</evidence>
<accession>A0A5S9IVC4</accession>
<feature type="region of interest" description="Disordered" evidence="1">
    <location>
        <begin position="350"/>
        <end position="419"/>
    </location>
</feature>
<dbReference type="InterPro" id="IPR011990">
    <property type="entry name" value="TPR-like_helical_dom_sf"/>
</dbReference>
<reference evidence="2 3" key="1">
    <citation type="submission" date="2019-08" db="EMBL/GenBank/DDBJ databases">
        <title>Complete genome sequence of Candidatus Uab amorphum.</title>
        <authorList>
            <person name="Shiratori T."/>
            <person name="Suzuki S."/>
            <person name="Kakizawa Y."/>
            <person name="Ishida K."/>
        </authorList>
    </citation>
    <scope>NUCLEOTIDE SEQUENCE [LARGE SCALE GENOMIC DNA]</scope>
    <source>
        <strain evidence="2 3">SRT547</strain>
    </source>
</reference>
<sequence length="435" mass="50194">MDEWFEVVVEILQSHKQGDYSILQEAETLPENAPIDIKALLCMSLCQMAMDANEAELAEEYLQMAIECADEDATNMVQHEQLFYLECLLNSKFFHQFDKTIAKARGSRYKNHYLMQSIVGDCLYWCGHFSEAREVYTKILDENTAEDFNSEEYLYKLASTYVQLNETDESRKILEQIVANHPHISDDTPEYVFHAIAKLVGLSPYKPGLYTQELQNLELKHPYKNAYLNHILGLDLFVRGVDDLDKAEYFFHSVLQAPIRDFEKLPSVRFLIHTYHKTNQREVMEPLVNKYSFTNMYWEQEIQNILSPEKLESPIETQEPPYEEKIETPVVPAESETLVQEVADTIAQKEDATQQTTTPIVEKEETTQQTTAPIADKENATQQTDTVQRVSKNILQNVSPTKNDTENNTQDTEDRETSIPLTALLLGLESFHKQN</sequence>
<evidence type="ECO:0008006" key="4">
    <source>
        <dbReference type="Google" id="ProtNLM"/>
    </source>
</evidence>
<dbReference type="SUPFAM" id="SSF48452">
    <property type="entry name" value="TPR-like"/>
    <property type="match status" value="1"/>
</dbReference>
<protein>
    <recommendedName>
        <fullName evidence="4">Tetratricopeptide repeat protein</fullName>
    </recommendedName>
</protein>
<dbReference type="InterPro" id="IPR019734">
    <property type="entry name" value="TPR_rpt"/>
</dbReference>
<keyword evidence="3" id="KW-1185">Reference proteome</keyword>
<dbReference type="Pfam" id="PF13174">
    <property type="entry name" value="TPR_6"/>
    <property type="match status" value="1"/>
</dbReference>
<dbReference type="RefSeq" id="WP_152021814.1">
    <property type="nucleotide sequence ID" value="NZ_AP019860.1"/>
</dbReference>
<dbReference type="EMBL" id="AP019860">
    <property type="protein sequence ID" value="BBM88191.1"/>
    <property type="molecule type" value="Genomic_DNA"/>
</dbReference>
<dbReference type="Gene3D" id="1.25.40.10">
    <property type="entry name" value="Tetratricopeptide repeat domain"/>
    <property type="match status" value="1"/>
</dbReference>
<dbReference type="KEGG" id="uam:UABAM_06608"/>
<feature type="compositionally biased region" description="Polar residues" evidence="1">
    <location>
        <begin position="380"/>
        <end position="410"/>
    </location>
</feature>
<evidence type="ECO:0000256" key="1">
    <source>
        <dbReference type="SAM" id="MobiDB-lite"/>
    </source>
</evidence>
<dbReference type="AlphaFoldDB" id="A0A5S9IVC4"/>
<dbReference type="Proteomes" id="UP000326354">
    <property type="component" value="Chromosome"/>
</dbReference>
<gene>
    <name evidence="2" type="ORF">UABAM_06608</name>
</gene>